<dbReference type="InterPro" id="IPR013785">
    <property type="entry name" value="Aldolase_TIM"/>
</dbReference>
<gene>
    <name evidence="11" type="ORF">OP8BY_0231</name>
</gene>
<dbReference type="InterPro" id="IPR007197">
    <property type="entry name" value="rSAM"/>
</dbReference>
<dbReference type="PROSITE" id="PS51918">
    <property type="entry name" value="RADICAL_SAM"/>
    <property type="match status" value="1"/>
</dbReference>
<evidence type="ECO:0000259" key="10">
    <source>
        <dbReference type="PROSITE" id="PS51918"/>
    </source>
</evidence>
<evidence type="ECO:0000256" key="1">
    <source>
        <dbReference type="ARBA" id="ARBA00006100"/>
    </source>
</evidence>
<evidence type="ECO:0000256" key="2">
    <source>
        <dbReference type="ARBA" id="ARBA00017228"/>
    </source>
</evidence>
<dbReference type="Proteomes" id="UP000257323">
    <property type="component" value="Unassembled WGS sequence"/>
</dbReference>
<dbReference type="Pfam" id="PF06969">
    <property type="entry name" value="HemN_C"/>
    <property type="match status" value="1"/>
</dbReference>
<dbReference type="GO" id="GO:0006779">
    <property type="term" value="P:porphyrin-containing compound biosynthetic process"/>
    <property type="evidence" value="ECO:0007669"/>
    <property type="project" value="InterPro"/>
</dbReference>
<feature type="domain" description="Radical SAM core" evidence="10">
    <location>
        <begin position="17"/>
        <end position="252"/>
    </location>
</feature>
<evidence type="ECO:0000256" key="7">
    <source>
        <dbReference type="ARBA" id="ARBA00023014"/>
    </source>
</evidence>
<comment type="caution">
    <text evidence="11">The sequence shown here is derived from an EMBL/GenBank/DDBJ whole genome shotgun (WGS) entry which is preliminary data.</text>
</comment>
<dbReference type="InterPro" id="IPR004559">
    <property type="entry name" value="HemW-like"/>
</dbReference>
<dbReference type="SUPFAM" id="SSF102114">
    <property type="entry name" value="Radical SAM enzymes"/>
    <property type="match status" value="1"/>
</dbReference>
<evidence type="ECO:0000256" key="3">
    <source>
        <dbReference type="ARBA" id="ARBA00022617"/>
    </source>
</evidence>
<keyword evidence="4 9" id="KW-0949">S-adenosyl-L-methionine</keyword>
<dbReference type="Gene3D" id="3.20.20.70">
    <property type="entry name" value="Aldolase class I"/>
    <property type="match status" value="1"/>
</dbReference>
<dbReference type="NCBIfam" id="TIGR00539">
    <property type="entry name" value="hemN_rel"/>
    <property type="match status" value="1"/>
</dbReference>
<dbReference type="SFLD" id="SFLDF00562">
    <property type="entry name" value="HemN-like__clustered_with_heat"/>
    <property type="match status" value="1"/>
</dbReference>
<dbReference type="SFLD" id="SFLDS00029">
    <property type="entry name" value="Radical_SAM"/>
    <property type="match status" value="1"/>
</dbReference>
<name>A0A3E2BLF8_9BACT</name>
<dbReference type="SFLD" id="SFLDG01082">
    <property type="entry name" value="B12-binding_domain_containing"/>
    <property type="match status" value="1"/>
</dbReference>
<accession>A0A3E2BLF8</accession>
<keyword evidence="7 9" id="KW-0411">Iron-sulfur</keyword>
<reference evidence="11 12" key="1">
    <citation type="submission" date="2018-08" db="EMBL/GenBank/DDBJ databases">
        <title>Genome analysis of the thermophilic bacterium of the candidate phylum Aminicenantes from deep subsurface aquifer revealed its physiology and ecological role.</title>
        <authorList>
            <person name="Kadnikov V.V."/>
            <person name="Mardanov A.V."/>
            <person name="Beletsky A.V."/>
            <person name="Karnachuk O.V."/>
            <person name="Ravin N.V."/>
        </authorList>
    </citation>
    <scope>NUCLEOTIDE SEQUENCE [LARGE SCALE GENOMIC DNA]</scope>
    <source>
        <strain evidence="11">BY38</strain>
    </source>
</reference>
<dbReference type="SMART" id="SM00729">
    <property type="entry name" value="Elp3"/>
    <property type="match status" value="1"/>
</dbReference>
<keyword evidence="8 9" id="KW-0143">Chaperone</keyword>
<dbReference type="EMBL" id="QUAH01000008">
    <property type="protein sequence ID" value="RFT15583.1"/>
    <property type="molecule type" value="Genomic_DNA"/>
</dbReference>
<keyword evidence="3 9" id="KW-0349">Heme</keyword>
<comment type="similarity">
    <text evidence="1">Belongs to the anaerobic coproporphyrinogen-III oxidase family. HemW subfamily.</text>
</comment>
<dbReference type="PANTHER" id="PTHR13932">
    <property type="entry name" value="COPROPORPHYRINIGEN III OXIDASE"/>
    <property type="match status" value="1"/>
</dbReference>
<proteinExistence type="inferred from homology"/>
<dbReference type="GO" id="GO:0005737">
    <property type="term" value="C:cytoplasm"/>
    <property type="evidence" value="ECO:0007669"/>
    <property type="project" value="UniProtKB-SubCell"/>
</dbReference>
<dbReference type="InterPro" id="IPR010723">
    <property type="entry name" value="HemN_C"/>
</dbReference>
<evidence type="ECO:0000256" key="4">
    <source>
        <dbReference type="ARBA" id="ARBA00022691"/>
    </source>
</evidence>
<dbReference type="GO" id="GO:0046872">
    <property type="term" value="F:metal ion binding"/>
    <property type="evidence" value="ECO:0007669"/>
    <property type="project" value="UniProtKB-UniRule"/>
</dbReference>
<dbReference type="CDD" id="cd01335">
    <property type="entry name" value="Radical_SAM"/>
    <property type="match status" value="1"/>
</dbReference>
<keyword evidence="6 9" id="KW-0408">Iron</keyword>
<dbReference type="SFLD" id="SFLDG01065">
    <property type="entry name" value="anaerobic_coproporphyrinogen-I"/>
    <property type="match status" value="1"/>
</dbReference>
<sequence>MKMDADYNLVVRRLSEAGQKAEAGFYIHYPFCRQKCSYCHFSSSVYERELHLKWLAAIKEEIRRAASFFSDYLIIDTVYFGGGTPSLLTPDEVKCLLDWVRENFEVRLQEATIEVTPAAEAGRIGDWLQAGINRLSVGAQSFDPEVLRVLGRAYEPEKIVSLLEGARRAGGDNIGLDLMVGVPGESFKTIEVNLKALSELQPEHVSVYLLEELDKVPFQRVWEKSPVSEEAAAETYERYRLGLEEAGWLQYEISNFSKPGFQCRHNLKYWKYQPFLGVGPSASSHLGNFRWTNPSGLEDWWSALCSGKPNFDEFIRLSPEEAVRECLASGLRLREGISLAELVSRFPGVDLSGYETRLTGLKDYGLLQVSDGLVRIPTERFLVSNSIISELLF</sequence>
<dbReference type="GO" id="GO:0004109">
    <property type="term" value="F:coproporphyrinogen oxidase activity"/>
    <property type="evidence" value="ECO:0007669"/>
    <property type="project" value="InterPro"/>
</dbReference>
<keyword evidence="9" id="KW-0004">4Fe-4S</keyword>
<dbReference type="Pfam" id="PF04055">
    <property type="entry name" value="Radical_SAM"/>
    <property type="match status" value="1"/>
</dbReference>
<keyword evidence="9" id="KW-0963">Cytoplasm</keyword>
<comment type="function">
    <text evidence="9">Probably acts as a heme chaperone, transferring heme to an unknown acceptor. Binds one molecule of heme per monomer, possibly covalently. Binds 1 [4Fe-4S] cluster. The cluster is coordinated with 3 cysteines and an exchangeable S-adenosyl-L-methionine.</text>
</comment>
<keyword evidence="5 9" id="KW-0479">Metal-binding</keyword>
<comment type="subcellular location">
    <subcellularLocation>
        <location evidence="9">Cytoplasm</location>
    </subcellularLocation>
</comment>
<evidence type="ECO:0000313" key="12">
    <source>
        <dbReference type="Proteomes" id="UP000257323"/>
    </source>
</evidence>
<evidence type="ECO:0000256" key="6">
    <source>
        <dbReference type="ARBA" id="ARBA00023004"/>
    </source>
</evidence>
<dbReference type="AlphaFoldDB" id="A0A3E2BLF8"/>
<dbReference type="GO" id="GO:0051539">
    <property type="term" value="F:4 iron, 4 sulfur cluster binding"/>
    <property type="evidence" value="ECO:0007669"/>
    <property type="project" value="UniProtKB-UniRule"/>
</dbReference>
<evidence type="ECO:0000256" key="8">
    <source>
        <dbReference type="ARBA" id="ARBA00023186"/>
    </source>
</evidence>
<organism evidence="11 12">
    <name type="scientific">Candidatus Saccharicenans subterraneus</name>
    <dbReference type="NCBI Taxonomy" id="2508984"/>
    <lineage>
        <taxon>Bacteria</taxon>
        <taxon>Candidatus Aminicenantota</taxon>
        <taxon>Candidatus Aminicenantia</taxon>
        <taxon>Candidatus Aminicenantales</taxon>
        <taxon>Candidatus Saccharicenantaceae</taxon>
        <taxon>Candidatus Saccharicenans</taxon>
    </lineage>
</organism>
<dbReference type="InterPro" id="IPR034505">
    <property type="entry name" value="Coproporphyrinogen-III_oxidase"/>
</dbReference>
<dbReference type="InterPro" id="IPR058240">
    <property type="entry name" value="rSAM_sf"/>
</dbReference>
<dbReference type="InterPro" id="IPR006638">
    <property type="entry name" value="Elp3/MiaA/NifB-like_rSAM"/>
</dbReference>
<dbReference type="PANTHER" id="PTHR13932:SF5">
    <property type="entry name" value="RADICAL S-ADENOSYL METHIONINE DOMAIN-CONTAINING PROTEIN 1, MITOCHONDRIAL"/>
    <property type="match status" value="1"/>
</dbReference>
<evidence type="ECO:0000313" key="11">
    <source>
        <dbReference type="EMBL" id="RFT15583.1"/>
    </source>
</evidence>
<protein>
    <recommendedName>
        <fullName evidence="2 9">Heme chaperone HemW</fullName>
    </recommendedName>
</protein>
<evidence type="ECO:0000256" key="5">
    <source>
        <dbReference type="ARBA" id="ARBA00022723"/>
    </source>
</evidence>
<evidence type="ECO:0000256" key="9">
    <source>
        <dbReference type="RuleBase" id="RU364116"/>
    </source>
</evidence>